<dbReference type="HOGENOM" id="CLU_2871911_0_0_1"/>
<keyword evidence="2" id="KW-1185">Reference proteome</keyword>
<dbReference type="EMBL" id="AGNK02005171">
    <property type="status" value="NOT_ANNOTATED_CDS"/>
    <property type="molecule type" value="Genomic_DNA"/>
</dbReference>
<dbReference type="EnsemblPlants" id="KQK95486">
    <property type="protein sequence ID" value="KQK95486"/>
    <property type="gene ID" value="SETIT_027210mg"/>
</dbReference>
<evidence type="ECO:0000313" key="2">
    <source>
        <dbReference type="Proteomes" id="UP000004995"/>
    </source>
</evidence>
<dbReference type="Gramene" id="KQK95486">
    <property type="protein sequence ID" value="KQK95486"/>
    <property type="gene ID" value="SETIT_027210mg"/>
</dbReference>
<name>K3ZKV4_SETIT</name>
<dbReference type="InParanoid" id="K3ZKV4"/>
<accession>K3ZKV4</accession>
<dbReference type="Proteomes" id="UP000004995">
    <property type="component" value="Unassembled WGS sequence"/>
</dbReference>
<proteinExistence type="predicted"/>
<reference evidence="1" key="2">
    <citation type="submission" date="2018-08" db="UniProtKB">
        <authorList>
            <consortium name="EnsemblPlants"/>
        </authorList>
    </citation>
    <scope>IDENTIFICATION</scope>
    <source>
        <strain evidence="1">Yugu1</strain>
    </source>
</reference>
<evidence type="ECO:0000313" key="1">
    <source>
        <dbReference type="EnsemblPlants" id="KQK95486"/>
    </source>
</evidence>
<dbReference type="AlphaFoldDB" id="K3ZKV4"/>
<reference evidence="2" key="1">
    <citation type="journal article" date="2012" name="Nat. Biotechnol.">
        <title>Reference genome sequence of the model plant Setaria.</title>
        <authorList>
            <person name="Bennetzen J.L."/>
            <person name="Schmutz J."/>
            <person name="Wang H."/>
            <person name="Percifield R."/>
            <person name="Hawkins J."/>
            <person name="Pontaroli A.C."/>
            <person name="Estep M."/>
            <person name="Feng L."/>
            <person name="Vaughn J.N."/>
            <person name="Grimwood J."/>
            <person name="Jenkins J."/>
            <person name="Barry K."/>
            <person name="Lindquist E."/>
            <person name="Hellsten U."/>
            <person name="Deshpande S."/>
            <person name="Wang X."/>
            <person name="Wu X."/>
            <person name="Mitros T."/>
            <person name="Triplett J."/>
            <person name="Yang X."/>
            <person name="Ye C.Y."/>
            <person name="Mauro-Herrera M."/>
            <person name="Wang L."/>
            <person name="Li P."/>
            <person name="Sharma M."/>
            <person name="Sharma R."/>
            <person name="Ronald P.C."/>
            <person name="Panaud O."/>
            <person name="Kellogg E.A."/>
            <person name="Brutnell T.P."/>
            <person name="Doust A.N."/>
            <person name="Tuskan G.A."/>
            <person name="Rokhsar D."/>
            <person name="Devos K.M."/>
        </authorList>
    </citation>
    <scope>NUCLEOTIDE SEQUENCE [LARGE SCALE GENOMIC DNA]</scope>
    <source>
        <strain evidence="2">cv. Yugu1</strain>
    </source>
</reference>
<sequence length="64" mass="7335">MFGCGEDRFRNKRCSFQINSMFQSFLETTTATSCEAQTWHSIMTQMQNSCCLATPILFLHHGLP</sequence>
<organism evidence="1 2">
    <name type="scientific">Setaria italica</name>
    <name type="common">Foxtail millet</name>
    <name type="synonym">Panicum italicum</name>
    <dbReference type="NCBI Taxonomy" id="4555"/>
    <lineage>
        <taxon>Eukaryota</taxon>
        <taxon>Viridiplantae</taxon>
        <taxon>Streptophyta</taxon>
        <taxon>Embryophyta</taxon>
        <taxon>Tracheophyta</taxon>
        <taxon>Spermatophyta</taxon>
        <taxon>Magnoliopsida</taxon>
        <taxon>Liliopsida</taxon>
        <taxon>Poales</taxon>
        <taxon>Poaceae</taxon>
        <taxon>PACMAD clade</taxon>
        <taxon>Panicoideae</taxon>
        <taxon>Panicodae</taxon>
        <taxon>Paniceae</taxon>
        <taxon>Cenchrinae</taxon>
        <taxon>Setaria</taxon>
    </lineage>
</organism>
<protein>
    <submittedName>
        <fullName evidence="1">Uncharacterized protein</fullName>
    </submittedName>
</protein>